<name>A0AAV2FY71_9ROSI</name>
<dbReference type="EMBL" id="OZ034820">
    <property type="protein sequence ID" value="CAL1402553.1"/>
    <property type="molecule type" value="Genomic_DNA"/>
</dbReference>
<dbReference type="Proteomes" id="UP001497516">
    <property type="component" value="Chromosome 7"/>
</dbReference>
<dbReference type="AlphaFoldDB" id="A0AAV2FY71"/>
<evidence type="ECO:0000313" key="2">
    <source>
        <dbReference type="Proteomes" id="UP001497516"/>
    </source>
</evidence>
<gene>
    <name evidence="1" type="ORF">LTRI10_LOCUS42542</name>
</gene>
<evidence type="ECO:0000313" key="1">
    <source>
        <dbReference type="EMBL" id="CAL1402553.1"/>
    </source>
</evidence>
<accession>A0AAV2FY71</accession>
<organism evidence="1 2">
    <name type="scientific">Linum trigynum</name>
    <dbReference type="NCBI Taxonomy" id="586398"/>
    <lineage>
        <taxon>Eukaryota</taxon>
        <taxon>Viridiplantae</taxon>
        <taxon>Streptophyta</taxon>
        <taxon>Embryophyta</taxon>
        <taxon>Tracheophyta</taxon>
        <taxon>Spermatophyta</taxon>
        <taxon>Magnoliopsida</taxon>
        <taxon>eudicotyledons</taxon>
        <taxon>Gunneridae</taxon>
        <taxon>Pentapetalae</taxon>
        <taxon>rosids</taxon>
        <taxon>fabids</taxon>
        <taxon>Malpighiales</taxon>
        <taxon>Linaceae</taxon>
        <taxon>Linum</taxon>
    </lineage>
</organism>
<proteinExistence type="predicted"/>
<protein>
    <submittedName>
        <fullName evidence="1">Uncharacterized protein</fullName>
    </submittedName>
</protein>
<sequence>MGVSVGCGSIRNAGLLEKRRRWDYNAFADMIGMVKLSCRTREIVVGLRWWRWQLGAMKRGARVSSAGFSLPELRIETAKLQSAEGDNGEEEE</sequence>
<reference evidence="1 2" key="1">
    <citation type="submission" date="2024-04" db="EMBL/GenBank/DDBJ databases">
        <authorList>
            <person name="Fracassetti M."/>
        </authorList>
    </citation>
    <scope>NUCLEOTIDE SEQUENCE [LARGE SCALE GENOMIC DNA]</scope>
</reference>
<keyword evidence="2" id="KW-1185">Reference proteome</keyword>